<dbReference type="Pfam" id="PF03551">
    <property type="entry name" value="PadR"/>
    <property type="match status" value="1"/>
</dbReference>
<name>A0ABU9EFF9_9BACT</name>
<dbReference type="PANTHER" id="PTHR33169:SF13">
    <property type="entry name" value="PADR-FAMILY TRANSCRIPTIONAL REGULATOR"/>
    <property type="match status" value="1"/>
</dbReference>
<proteinExistence type="predicted"/>
<dbReference type="Gene3D" id="1.10.10.10">
    <property type="entry name" value="Winged helix-like DNA-binding domain superfamily/Winged helix DNA-binding domain"/>
    <property type="match status" value="1"/>
</dbReference>
<evidence type="ECO:0000313" key="2">
    <source>
        <dbReference type="EMBL" id="MEK9502909.1"/>
    </source>
</evidence>
<dbReference type="InterPro" id="IPR052509">
    <property type="entry name" value="Metal_resp_DNA-bind_regulator"/>
</dbReference>
<gene>
    <name evidence="2" type="ORF">WI372_18075</name>
</gene>
<comment type="caution">
    <text evidence="2">The sequence shown here is derived from an EMBL/GenBank/DDBJ whole genome shotgun (WGS) entry which is preliminary data.</text>
</comment>
<dbReference type="RefSeq" id="WP_405277612.1">
    <property type="nucleotide sequence ID" value="NZ_CP144380.1"/>
</dbReference>
<reference evidence="2 3" key="1">
    <citation type="submission" date="2024-02" db="EMBL/GenBank/DDBJ databases">
        <title>A novel Gemmatimonadota bacterium.</title>
        <authorList>
            <person name="Du Z.-J."/>
            <person name="Ye Y.-Q."/>
        </authorList>
    </citation>
    <scope>NUCLEOTIDE SEQUENCE [LARGE SCALE GENOMIC DNA]</scope>
    <source>
        <strain evidence="2 3">DH-20</strain>
    </source>
</reference>
<dbReference type="EMBL" id="JBBHLI010000017">
    <property type="protein sequence ID" value="MEK9502909.1"/>
    <property type="molecule type" value="Genomic_DNA"/>
</dbReference>
<evidence type="ECO:0000313" key="3">
    <source>
        <dbReference type="Proteomes" id="UP001484239"/>
    </source>
</evidence>
<dbReference type="Proteomes" id="UP001484239">
    <property type="component" value="Unassembled WGS sequence"/>
</dbReference>
<organism evidence="2 3">
    <name type="scientific">Gaopeijia maritima</name>
    <dbReference type="NCBI Taxonomy" id="3119007"/>
    <lineage>
        <taxon>Bacteria</taxon>
        <taxon>Pseudomonadati</taxon>
        <taxon>Gemmatimonadota</taxon>
        <taxon>Longimicrobiia</taxon>
        <taxon>Gaopeijiales</taxon>
        <taxon>Gaopeijiaceae</taxon>
        <taxon>Gaopeijia</taxon>
    </lineage>
</organism>
<keyword evidence="3" id="KW-1185">Reference proteome</keyword>
<dbReference type="SUPFAM" id="SSF46785">
    <property type="entry name" value="Winged helix' DNA-binding domain"/>
    <property type="match status" value="1"/>
</dbReference>
<evidence type="ECO:0000259" key="1">
    <source>
        <dbReference type="Pfam" id="PF03551"/>
    </source>
</evidence>
<dbReference type="InterPro" id="IPR036388">
    <property type="entry name" value="WH-like_DNA-bd_sf"/>
</dbReference>
<dbReference type="InterPro" id="IPR036390">
    <property type="entry name" value="WH_DNA-bd_sf"/>
</dbReference>
<feature type="domain" description="Transcription regulator PadR N-terminal" evidence="1">
    <location>
        <begin position="19"/>
        <end position="95"/>
    </location>
</feature>
<dbReference type="PANTHER" id="PTHR33169">
    <property type="entry name" value="PADR-FAMILY TRANSCRIPTIONAL REGULATOR"/>
    <property type="match status" value="1"/>
</dbReference>
<dbReference type="InterPro" id="IPR005149">
    <property type="entry name" value="Tscrpt_reg_PadR_N"/>
</dbReference>
<sequence length="115" mass="12800">MPPFDPTRMLPLKPAHYLMLLVLADGDLHGYAIKKEIARRTEGRTRLGAGSLYRSLGQLEEAGLVAESEWRPREVLDDDRRRYLTLTARGRQVAAAETDRLARLVADARAAGLSS</sequence>
<accession>A0ABU9EFF9</accession>
<protein>
    <submittedName>
        <fullName evidence="2">Helix-turn-helix transcriptional regulator</fullName>
    </submittedName>
</protein>